<dbReference type="GO" id="GO:0006281">
    <property type="term" value="P:DNA repair"/>
    <property type="evidence" value="ECO:0007669"/>
    <property type="project" value="InterPro"/>
</dbReference>
<dbReference type="Pfam" id="PF01368">
    <property type="entry name" value="DHH"/>
    <property type="match status" value="1"/>
</dbReference>
<evidence type="ECO:0000256" key="5">
    <source>
        <dbReference type="ARBA" id="ARBA00022839"/>
    </source>
</evidence>
<dbReference type="InterPro" id="IPR051673">
    <property type="entry name" value="SSDNA_exonuclease_RecJ"/>
</dbReference>
<evidence type="ECO:0000256" key="2">
    <source>
        <dbReference type="ARBA" id="ARBA00019841"/>
    </source>
</evidence>
<dbReference type="GO" id="GO:0006310">
    <property type="term" value="P:DNA recombination"/>
    <property type="evidence" value="ECO:0007669"/>
    <property type="project" value="InterPro"/>
</dbReference>
<keyword evidence="4" id="KW-0378">Hydrolase</keyword>
<evidence type="ECO:0000313" key="10">
    <source>
        <dbReference type="EMBL" id="PJC81752.1"/>
    </source>
</evidence>
<dbReference type="AlphaFoldDB" id="A0A2M8GMI5"/>
<dbReference type="InterPro" id="IPR003156">
    <property type="entry name" value="DHHA1_dom"/>
</dbReference>
<dbReference type="SUPFAM" id="SSF64182">
    <property type="entry name" value="DHH phosphoesterases"/>
    <property type="match status" value="1"/>
</dbReference>
<dbReference type="Gene3D" id="3.90.1640.30">
    <property type="match status" value="1"/>
</dbReference>
<dbReference type="GO" id="GO:0008409">
    <property type="term" value="F:5'-3' exonuclease activity"/>
    <property type="evidence" value="ECO:0007669"/>
    <property type="project" value="InterPro"/>
</dbReference>
<dbReference type="NCBIfam" id="TIGR00644">
    <property type="entry name" value="recJ"/>
    <property type="match status" value="1"/>
</dbReference>
<evidence type="ECO:0000256" key="6">
    <source>
        <dbReference type="SAM" id="MobiDB-lite"/>
    </source>
</evidence>
<evidence type="ECO:0000256" key="4">
    <source>
        <dbReference type="ARBA" id="ARBA00022801"/>
    </source>
</evidence>
<keyword evidence="3" id="KW-0540">Nuclease</keyword>
<feature type="region of interest" description="Disordered" evidence="6">
    <location>
        <begin position="206"/>
        <end position="226"/>
    </location>
</feature>
<dbReference type="Pfam" id="PF02272">
    <property type="entry name" value="DHHA1"/>
    <property type="match status" value="1"/>
</dbReference>
<gene>
    <name evidence="10" type="primary">recJ</name>
    <name evidence="10" type="ORF">CO007_03010</name>
</gene>
<organism evidence="10 11">
    <name type="scientific">Candidatus Roizmanbacteria bacterium CG_4_8_14_3_um_filter_36_10</name>
    <dbReference type="NCBI Taxonomy" id="1974834"/>
    <lineage>
        <taxon>Bacteria</taxon>
        <taxon>Candidatus Roizmaniibacteriota</taxon>
    </lineage>
</organism>
<proteinExistence type="inferred from homology"/>
<dbReference type="InterPro" id="IPR038763">
    <property type="entry name" value="DHH_sf"/>
</dbReference>
<dbReference type="InterPro" id="IPR004610">
    <property type="entry name" value="RecJ"/>
</dbReference>
<protein>
    <recommendedName>
        <fullName evidence="2">Single-stranded-DNA-specific exonuclease RecJ</fullName>
    </recommendedName>
</protein>
<accession>A0A2M8GMI5</accession>
<comment type="similarity">
    <text evidence="1">Belongs to the RecJ family.</text>
</comment>
<reference evidence="11" key="1">
    <citation type="submission" date="2017-09" db="EMBL/GenBank/DDBJ databases">
        <title>Depth-based differentiation of microbial function through sediment-hosted aquifers and enrichment of novel symbionts in the deep terrestrial subsurface.</title>
        <authorList>
            <person name="Probst A.J."/>
            <person name="Ladd B."/>
            <person name="Jarett J.K."/>
            <person name="Geller-Mcgrath D.E."/>
            <person name="Sieber C.M.K."/>
            <person name="Emerson J.B."/>
            <person name="Anantharaman K."/>
            <person name="Thomas B.C."/>
            <person name="Malmstrom R."/>
            <person name="Stieglmeier M."/>
            <person name="Klingl A."/>
            <person name="Woyke T."/>
            <person name="Ryan C.M."/>
            <person name="Banfield J.F."/>
        </authorList>
    </citation>
    <scope>NUCLEOTIDE SEQUENCE [LARGE SCALE GENOMIC DNA]</scope>
</reference>
<keyword evidence="5 10" id="KW-0269">Exonuclease</keyword>
<dbReference type="PANTHER" id="PTHR30255">
    <property type="entry name" value="SINGLE-STRANDED-DNA-SPECIFIC EXONUCLEASE RECJ"/>
    <property type="match status" value="1"/>
</dbReference>
<feature type="domain" description="DDH" evidence="7">
    <location>
        <begin position="77"/>
        <end position="194"/>
    </location>
</feature>
<sequence length="620" mass="69270">MSIKITFKHELKPSDKIDPKSLIDLILFHRQIKDIKEFLNPKSPLSISLLDFDSKYKKFFTLIIKLLKDIKKKSQMIVVYTDYDADGITGGAILWETLYLLGFKAMPYVPNRKTEGYGFSIVGIDNVIKKFNPALIISVDHGITKVKEIEYAKKKGVKIIVTDHHLKAEKTPKADAIFHIPALSGSGVAYFFAKEIFKWFISHPERSEGSPTNVGNSNKLRDSSPSAQNDKLPNYFEVDYLVLASIGTIADLVPLIGPSRSIVKYGLEAFTKVKRYGIRHILKEAGIEGKKITPYDIGFIIAPRINAVGRLENAINALRLLCTTKEKKAYELAHRIGKKNVERQDLVEKSVDEAKDILKAKCANLQTPNGVEAPVCGTDSFTLGGFAKTRTSDQNLPKLIILTSNSWHEGIIGLIASKIADEFYRPTIVLTKNDGFYKGSARSIPGFNITDFLRSLKGCLIDVGGHKAAAGFTIEKKKLTIFETTASKMINKLLKNKDLERKIKVDLKIPLLKIDIHLVKELEKLQPFGIGNPQPTFYSQAKVIGAKIFGKTNKHLKIWVTDLLHSQGINLELISFNQASQFHNLSRGSIINIVYSLEINRWGGSEKLRGKAVYFIAQAS</sequence>
<feature type="domain" description="DHHA1" evidence="8">
    <location>
        <begin position="398"/>
        <end position="482"/>
    </location>
</feature>
<dbReference type="Gene3D" id="3.10.310.30">
    <property type="match status" value="1"/>
</dbReference>
<feature type="compositionally biased region" description="Polar residues" evidence="6">
    <location>
        <begin position="209"/>
        <end position="226"/>
    </location>
</feature>
<dbReference type="EMBL" id="PFQK01000052">
    <property type="protein sequence ID" value="PJC81752.1"/>
    <property type="molecule type" value="Genomic_DNA"/>
</dbReference>
<evidence type="ECO:0000256" key="1">
    <source>
        <dbReference type="ARBA" id="ARBA00005915"/>
    </source>
</evidence>
<dbReference type="Proteomes" id="UP000229370">
    <property type="component" value="Unassembled WGS sequence"/>
</dbReference>
<evidence type="ECO:0000256" key="3">
    <source>
        <dbReference type="ARBA" id="ARBA00022722"/>
    </source>
</evidence>
<dbReference type="PANTHER" id="PTHR30255:SF2">
    <property type="entry name" value="SINGLE-STRANDED-DNA-SPECIFIC EXONUCLEASE RECJ"/>
    <property type="match status" value="1"/>
</dbReference>
<feature type="domain" description="RecJ OB" evidence="9">
    <location>
        <begin position="505"/>
        <end position="608"/>
    </location>
</feature>
<evidence type="ECO:0000259" key="9">
    <source>
        <dbReference type="Pfam" id="PF17768"/>
    </source>
</evidence>
<name>A0A2M8GMI5_9BACT</name>
<dbReference type="InterPro" id="IPR001667">
    <property type="entry name" value="DDH_dom"/>
</dbReference>
<evidence type="ECO:0000259" key="8">
    <source>
        <dbReference type="Pfam" id="PF02272"/>
    </source>
</evidence>
<evidence type="ECO:0000259" key="7">
    <source>
        <dbReference type="Pfam" id="PF01368"/>
    </source>
</evidence>
<evidence type="ECO:0000313" key="11">
    <source>
        <dbReference type="Proteomes" id="UP000229370"/>
    </source>
</evidence>
<dbReference type="Pfam" id="PF17768">
    <property type="entry name" value="RecJ_OB"/>
    <property type="match status" value="1"/>
</dbReference>
<comment type="caution">
    <text evidence="10">The sequence shown here is derived from an EMBL/GenBank/DDBJ whole genome shotgun (WGS) entry which is preliminary data.</text>
</comment>
<dbReference type="GO" id="GO:0003676">
    <property type="term" value="F:nucleic acid binding"/>
    <property type="evidence" value="ECO:0007669"/>
    <property type="project" value="InterPro"/>
</dbReference>
<dbReference type="InterPro" id="IPR041122">
    <property type="entry name" value="RecJ_OB"/>
</dbReference>